<dbReference type="CDD" id="cd18789">
    <property type="entry name" value="SF2_C_XPB"/>
    <property type="match status" value="1"/>
</dbReference>
<dbReference type="Gene3D" id="3.40.50.300">
    <property type="entry name" value="P-loop containing nucleotide triphosphate hydrolases"/>
    <property type="match status" value="2"/>
</dbReference>
<dbReference type="EC" id="5.6.2.4" evidence="14"/>
<evidence type="ECO:0000256" key="10">
    <source>
        <dbReference type="ARBA" id="ARBA00023204"/>
    </source>
</evidence>
<evidence type="ECO:0000256" key="7">
    <source>
        <dbReference type="ARBA" id="ARBA00022806"/>
    </source>
</evidence>
<evidence type="ECO:0000256" key="16">
    <source>
        <dbReference type="SAM" id="MobiDB-lite"/>
    </source>
</evidence>
<dbReference type="KEGG" id="gtt:GUITHDRAFT_110061"/>
<dbReference type="GO" id="GO:0003677">
    <property type="term" value="F:DNA binding"/>
    <property type="evidence" value="ECO:0007669"/>
    <property type="project" value="UniProtKB-KW"/>
</dbReference>
<comment type="subcellular location">
    <subcellularLocation>
        <location evidence="1">Nucleus</location>
    </subcellularLocation>
    <subcellularLocation>
        <location evidence="2">Plastid</location>
        <location evidence="2">Chloroplast</location>
    </subcellularLocation>
</comment>
<evidence type="ECO:0000256" key="5">
    <source>
        <dbReference type="ARBA" id="ARBA00022763"/>
    </source>
</evidence>
<evidence type="ECO:0000313" key="19">
    <source>
        <dbReference type="EMBL" id="EKX43955.1"/>
    </source>
</evidence>
<dbReference type="STRING" id="905079.L1J7A0"/>
<dbReference type="PROSITE" id="PS51194">
    <property type="entry name" value="HELICASE_CTER"/>
    <property type="match status" value="1"/>
</dbReference>
<dbReference type="InterPro" id="IPR001650">
    <property type="entry name" value="Helicase_C-like"/>
</dbReference>
<dbReference type="eggNOG" id="KOG1123">
    <property type="taxonomic scope" value="Eukaryota"/>
</dbReference>
<dbReference type="PaxDb" id="55529-EKX43955"/>
<evidence type="ECO:0000256" key="4">
    <source>
        <dbReference type="ARBA" id="ARBA00022741"/>
    </source>
</evidence>
<evidence type="ECO:0000313" key="20">
    <source>
        <dbReference type="EnsemblProtists" id="EKX43955"/>
    </source>
</evidence>
<dbReference type="InterPro" id="IPR006935">
    <property type="entry name" value="Helicase/UvrB_N"/>
</dbReference>
<dbReference type="GO" id="GO:0006289">
    <property type="term" value="P:nucleotide-excision repair"/>
    <property type="evidence" value="ECO:0007669"/>
    <property type="project" value="InterPro"/>
</dbReference>
<name>L1J7A0_GUITC</name>
<evidence type="ECO:0000256" key="8">
    <source>
        <dbReference type="ARBA" id="ARBA00022840"/>
    </source>
</evidence>
<gene>
    <name evidence="19" type="primary">ERCC3</name>
    <name evidence="19" type="ORF">GUITHDRAFT_110061</name>
</gene>
<dbReference type="EMBL" id="JH993007">
    <property type="protein sequence ID" value="EKX43955.1"/>
    <property type="molecule type" value="Genomic_DNA"/>
</dbReference>
<keyword evidence="5" id="KW-0227">DNA damage</keyword>
<dbReference type="GeneID" id="17300649"/>
<comment type="catalytic activity">
    <reaction evidence="15">
        <text>ATP + H2O = ADP + phosphate + H(+)</text>
        <dbReference type="Rhea" id="RHEA:13065"/>
        <dbReference type="ChEBI" id="CHEBI:15377"/>
        <dbReference type="ChEBI" id="CHEBI:15378"/>
        <dbReference type="ChEBI" id="CHEBI:30616"/>
        <dbReference type="ChEBI" id="CHEBI:43474"/>
        <dbReference type="ChEBI" id="CHEBI:456216"/>
        <dbReference type="EC" id="5.6.2.4"/>
    </reaction>
</comment>
<keyword evidence="11" id="KW-0413">Isomerase</keyword>
<dbReference type="SUPFAM" id="SSF52540">
    <property type="entry name" value="P-loop containing nucleoside triphosphate hydrolases"/>
    <property type="match status" value="2"/>
</dbReference>
<dbReference type="GO" id="GO:0097550">
    <property type="term" value="C:transcription preinitiation complex"/>
    <property type="evidence" value="ECO:0007669"/>
    <property type="project" value="TreeGrafter"/>
</dbReference>
<dbReference type="PROSITE" id="PS51192">
    <property type="entry name" value="HELICASE_ATP_BIND_1"/>
    <property type="match status" value="1"/>
</dbReference>
<evidence type="ECO:0000256" key="3">
    <source>
        <dbReference type="ARBA" id="ARBA00006637"/>
    </source>
</evidence>
<evidence type="ECO:0000256" key="13">
    <source>
        <dbReference type="ARBA" id="ARBA00034617"/>
    </source>
</evidence>
<keyword evidence="10" id="KW-0234">DNA repair</keyword>
<dbReference type="GO" id="GO:0006367">
    <property type="term" value="P:transcription initiation at RNA polymerase II promoter"/>
    <property type="evidence" value="ECO:0007669"/>
    <property type="project" value="InterPro"/>
</dbReference>
<dbReference type="GO" id="GO:0005524">
    <property type="term" value="F:ATP binding"/>
    <property type="evidence" value="ECO:0007669"/>
    <property type="project" value="UniProtKB-KW"/>
</dbReference>
<dbReference type="SMART" id="SM00487">
    <property type="entry name" value="DEXDc"/>
    <property type="match status" value="1"/>
</dbReference>
<sequence>MIAIAEPHSLHAAVSIGLDSETIISRLSMLCKTRVPTSIENFIRNCTAVYGKVKMVIVDDRFFLETPSKAIYERLRGDDVIKSAMTGREGQGILNDTDMPSLPEGMNVLGKGEPSMGALNDDKGAKKDEARKDEVAALEDLIEIGEDDSGADVRGNDVPRSQMWQIEIRRSMHLDVKKQCLEINLPVLEEYDFANDRVTPDLKIEARPGTFIRSYQEKSLSKMFSHGRARSGFIVLPCGAGKTLVGISAVANIKKCAAVICNTSMAVTQWKQQFTSTWTNVKESDVTCFLSKGGDWQNKPLGKLLITTYPMITLDKKRSKAGEALIEEIKKRQWGIIVLDEVHLSFAEKFWQVLNVVNAHCKLGLTATLVREDDKIKELKNLIGPKLYEADWQDLSNQGYLARVQCVEVWCPMTPLFMRTYLESTARQRKDLWIMNPNKLAAVEFLIHFWEEAGHKIIVFSDDLRPIVAYSDRMNRRCMTGDDDAATREEVLSKFRDASSEVKTLFMSSVGDAAIDLPDASVIIQISSNFGSRQKEAQRLGRILRPKPGSNARYNAHFYTLVSKDTQEMYYSTKRQRYLVDQGYAFKVVTQLEDHRGLDIFTMNKGAGKYGGTELEKDLLQLAIEDRKEAKERVQAALQSAGAYGTGSVKRVSGSMSGLSGGKSLVYGEYERQRPAGPRHKDFEKFYSKKKPKN</sequence>
<comment type="catalytic activity">
    <reaction evidence="13">
        <text>Couples ATP hydrolysis with the unwinding of duplex DNA by translocating in the 3'-5' direction.</text>
        <dbReference type="EC" id="5.6.2.4"/>
    </reaction>
</comment>
<dbReference type="HOGENOM" id="CLU_008213_0_0_1"/>
<evidence type="ECO:0000256" key="9">
    <source>
        <dbReference type="ARBA" id="ARBA00023125"/>
    </source>
</evidence>
<dbReference type="Pfam" id="PF16203">
    <property type="entry name" value="ERCC3_RAD25_C"/>
    <property type="match status" value="1"/>
</dbReference>
<dbReference type="GO" id="GO:0016787">
    <property type="term" value="F:hydrolase activity"/>
    <property type="evidence" value="ECO:0007669"/>
    <property type="project" value="UniProtKB-KW"/>
</dbReference>
<evidence type="ECO:0000256" key="2">
    <source>
        <dbReference type="ARBA" id="ARBA00004229"/>
    </source>
</evidence>
<keyword evidence="8" id="KW-0067">ATP-binding</keyword>
<evidence type="ECO:0000256" key="1">
    <source>
        <dbReference type="ARBA" id="ARBA00004123"/>
    </source>
</evidence>
<accession>L1J7A0</accession>
<protein>
    <recommendedName>
        <fullName evidence="14">DNA 3'-5' helicase</fullName>
        <ecNumber evidence="14">5.6.2.4</ecNumber>
    </recommendedName>
</protein>
<comment type="similarity">
    <text evidence="3">Belongs to the helicase family. RAD25/XPB subfamily.</text>
</comment>
<keyword evidence="21" id="KW-1185">Reference proteome</keyword>
<reference evidence="21" key="2">
    <citation type="submission" date="2012-11" db="EMBL/GenBank/DDBJ databases">
        <authorList>
            <person name="Kuo A."/>
            <person name="Curtis B.A."/>
            <person name="Tanifuji G."/>
            <person name="Burki F."/>
            <person name="Gruber A."/>
            <person name="Irimia M."/>
            <person name="Maruyama S."/>
            <person name="Arias M.C."/>
            <person name="Ball S.G."/>
            <person name="Gile G.H."/>
            <person name="Hirakawa Y."/>
            <person name="Hopkins J.F."/>
            <person name="Rensing S.A."/>
            <person name="Schmutz J."/>
            <person name="Symeonidi A."/>
            <person name="Elias M."/>
            <person name="Eveleigh R.J."/>
            <person name="Herman E.K."/>
            <person name="Klute M.J."/>
            <person name="Nakayama T."/>
            <person name="Obornik M."/>
            <person name="Reyes-Prieto A."/>
            <person name="Armbrust E.V."/>
            <person name="Aves S.J."/>
            <person name="Beiko R.G."/>
            <person name="Coutinho P."/>
            <person name="Dacks J.B."/>
            <person name="Durnford D.G."/>
            <person name="Fast N.M."/>
            <person name="Green B.R."/>
            <person name="Grisdale C."/>
            <person name="Hempe F."/>
            <person name="Henrissat B."/>
            <person name="Hoppner M.P."/>
            <person name="Ishida K.-I."/>
            <person name="Kim E."/>
            <person name="Koreny L."/>
            <person name="Kroth P.G."/>
            <person name="Liu Y."/>
            <person name="Malik S.-B."/>
            <person name="Maier U.G."/>
            <person name="McRose D."/>
            <person name="Mock T."/>
            <person name="Neilson J.A."/>
            <person name="Onodera N.T."/>
            <person name="Poole A.M."/>
            <person name="Pritham E.J."/>
            <person name="Richards T.A."/>
            <person name="Rocap G."/>
            <person name="Roy S.W."/>
            <person name="Sarai C."/>
            <person name="Schaack S."/>
            <person name="Shirato S."/>
            <person name="Slamovits C.H."/>
            <person name="Spencer D.F."/>
            <person name="Suzuki S."/>
            <person name="Worden A.Z."/>
            <person name="Zauner S."/>
            <person name="Barry K."/>
            <person name="Bell C."/>
            <person name="Bharti A.K."/>
            <person name="Crow J.A."/>
            <person name="Grimwood J."/>
            <person name="Kramer R."/>
            <person name="Lindquist E."/>
            <person name="Lucas S."/>
            <person name="Salamov A."/>
            <person name="McFadden G.I."/>
            <person name="Lane C.E."/>
            <person name="Keeling P.J."/>
            <person name="Gray M.W."/>
            <person name="Grigoriev I.V."/>
            <person name="Archibald J.M."/>
        </authorList>
    </citation>
    <scope>NUCLEOTIDE SEQUENCE</scope>
    <source>
        <strain evidence="21">CCMP2712</strain>
    </source>
</reference>
<keyword evidence="12" id="KW-0539">Nucleus</keyword>
<dbReference type="InterPro" id="IPR032830">
    <property type="entry name" value="XPB/Ssl2_N"/>
</dbReference>
<keyword evidence="9" id="KW-0238">DNA-binding</keyword>
<dbReference type="InterPro" id="IPR032438">
    <property type="entry name" value="ERCC3_RAD25_C"/>
</dbReference>
<keyword evidence="6" id="KW-0378">Hydrolase</keyword>
<dbReference type="PRINTS" id="PR00851">
    <property type="entry name" value="XRODRMPGMNTB"/>
</dbReference>
<dbReference type="InterPro" id="IPR050615">
    <property type="entry name" value="ATP-dep_DNA_Helicase"/>
</dbReference>
<dbReference type="NCBIfam" id="TIGR00603">
    <property type="entry name" value="rad25"/>
    <property type="match status" value="1"/>
</dbReference>
<dbReference type="InterPro" id="IPR001161">
    <property type="entry name" value="XPB/Ssl2"/>
</dbReference>
<organism evidence="19">
    <name type="scientific">Guillardia theta (strain CCMP2712)</name>
    <name type="common">Cryptophyte</name>
    <dbReference type="NCBI Taxonomy" id="905079"/>
    <lineage>
        <taxon>Eukaryota</taxon>
        <taxon>Cryptophyceae</taxon>
        <taxon>Pyrenomonadales</taxon>
        <taxon>Geminigeraceae</taxon>
        <taxon>Guillardia</taxon>
    </lineage>
</organism>
<reference evidence="19 21" key="1">
    <citation type="journal article" date="2012" name="Nature">
        <title>Algal genomes reveal evolutionary mosaicism and the fate of nucleomorphs.</title>
        <authorList>
            <consortium name="DOE Joint Genome Institute"/>
            <person name="Curtis B.A."/>
            <person name="Tanifuji G."/>
            <person name="Burki F."/>
            <person name="Gruber A."/>
            <person name="Irimia M."/>
            <person name="Maruyama S."/>
            <person name="Arias M.C."/>
            <person name="Ball S.G."/>
            <person name="Gile G.H."/>
            <person name="Hirakawa Y."/>
            <person name="Hopkins J.F."/>
            <person name="Kuo A."/>
            <person name="Rensing S.A."/>
            <person name="Schmutz J."/>
            <person name="Symeonidi A."/>
            <person name="Elias M."/>
            <person name="Eveleigh R.J."/>
            <person name="Herman E.K."/>
            <person name="Klute M.J."/>
            <person name="Nakayama T."/>
            <person name="Obornik M."/>
            <person name="Reyes-Prieto A."/>
            <person name="Armbrust E.V."/>
            <person name="Aves S.J."/>
            <person name="Beiko R.G."/>
            <person name="Coutinho P."/>
            <person name="Dacks J.B."/>
            <person name="Durnford D.G."/>
            <person name="Fast N.M."/>
            <person name="Green B.R."/>
            <person name="Grisdale C.J."/>
            <person name="Hempel F."/>
            <person name="Henrissat B."/>
            <person name="Hoppner M.P."/>
            <person name="Ishida K."/>
            <person name="Kim E."/>
            <person name="Koreny L."/>
            <person name="Kroth P.G."/>
            <person name="Liu Y."/>
            <person name="Malik S.B."/>
            <person name="Maier U.G."/>
            <person name="McRose D."/>
            <person name="Mock T."/>
            <person name="Neilson J.A."/>
            <person name="Onodera N.T."/>
            <person name="Poole A.M."/>
            <person name="Pritham E.J."/>
            <person name="Richards T.A."/>
            <person name="Rocap G."/>
            <person name="Roy S.W."/>
            <person name="Sarai C."/>
            <person name="Schaack S."/>
            <person name="Shirato S."/>
            <person name="Slamovits C.H."/>
            <person name="Spencer D.F."/>
            <person name="Suzuki S."/>
            <person name="Worden A.Z."/>
            <person name="Zauner S."/>
            <person name="Barry K."/>
            <person name="Bell C."/>
            <person name="Bharti A.K."/>
            <person name="Crow J.A."/>
            <person name="Grimwood J."/>
            <person name="Kramer R."/>
            <person name="Lindquist E."/>
            <person name="Lucas S."/>
            <person name="Salamov A."/>
            <person name="McFadden G.I."/>
            <person name="Lane C.E."/>
            <person name="Keeling P.J."/>
            <person name="Gray M.W."/>
            <person name="Grigoriev I.V."/>
            <person name="Archibald J.M."/>
        </authorList>
    </citation>
    <scope>NUCLEOTIDE SEQUENCE</scope>
    <source>
        <strain evidence="19 21">CCMP2712</strain>
    </source>
</reference>
<proteinExistence type="inferred from homology"/>
<evidence type="ECO:0000256" key="12">
    <source>
        <dbReference type="ARBA" id="ARBA00023242"/>
    </source>
</evidence>
<keyword evidence="7" id="KW-0347">Helicase</keyword>
<feature type="compositionally biased region" description="Basic and acidic residues" evidence="16">
    <location>
        <begin position="670"/>
        <end position="687"/>
    </location>
</feature>
<dbReference type="EnsemblProtists" id="EKX43955">
    <property type="protein sequence ID" value="EKX43955"/>
    <property type="gene ID" value="GUITHDRAFT_110061"/>
</dbReference>
<keyword evidence="4" id="KW-0547">Nucleotide-binding</keyword>
<dbReference type="GO" id="GO:0005675">
    <property type="term" value="C:transcription factor TFIIH holo complex"/>
    <property type="evidence" value="ECO:0007669"/>
    <property type="project" value="TreeGrafter"/>
</dbReference>
<dbReference type="Pfam" id="PF13625">
    <property type="entry name" value="Helicase_C_3"/>
    <property type="match status" value="1"/>
</dbReference>
<dbReference type="GO" id="GO:0043138">
    <property type="term" value="F:3'-5' DNA helicase activity"/>
    <property type="evidence" value="ECO:0007669"/>
    <property type="project" value="UniProtKB-EC"/>
</dbReference>
<evidence type="ECO:0000256" key="15">
    <source>
        <dbReference type="ARBA" id="ARBA00048988"/>
    </source>
</evidence>
<evidence type="ECO:0000259" key="18">
    <source>
        <dbReference type="PROSITE" id="PS51194"/>
    </source>
</evidence>
<dbReference type="RefSeq" id="XP_005830935.1">
    <property type="nucleotide sequence ID" value="XM_005830878.1"/>
</dbReference>
<evidence type="ECO:0000256" key="6">
    <source>
        <dbReference type="ARBA" id="ARBA00022801"/>
    </source>
</evidence>
<dbReference type="Pfam" id="PF04851">
    <property type="entry name" value="ResIII"/>
    <property type="match status" value="1"/>
</dbReference>
<evidence type="ECO:0000313" key="21">
    <source>
        <dbReference type="Proteomes" id="UP000011087"/>
    </source>
</evidence>
<dbReference type="GO" id="GO:0000112">
    <property type="term" value="C:nucleotide-excision repair factor 3 complex"/>
    <property type="evidence" value="ECO:0007669"/>
    <property type="project" value="TreeGrafter"/>
</dbReference>
<evidence type="ECO:0000259" key="17">
    <source>
        <dbReference type="PROSITE" id="PS51192"/>
    </source>
</evidence>
<dbReference type="GO" id="GO:0009507">
    <property type="term" value="C:chloroplast"/>
    <property type="evidence" value="ECO:0007669"/>
    <property type="project" value="UniProtKB-SubCell"/>
</dbReference>
<dbReference type="Proteomes" id="UP000011087">
    <property type="component" value="Unassembled WGS sequence"/>
</dbReference>
<evidence type="ECO:0000256" key="11">
    <source>
        <dbReference type="ARBA" id="ARBA00023235"/>
    </source>
</evidence>
<dbReference type="AlphaFoldDB" id="L1J7A0"/>
<feature type="domain" description="Helicase C-terminal" evidence="18">
    <location>
        <begin position="442"/>
        <end position="596"/>
    </location>
</feature>
<dbReference type="FunFam" id="3.40.50.300:FF:000077">
    <property type="entry name" value="Probable DNA repair helicase RAD25"/>
    <property type="match status" value="1"/>
</dbReference>
<dbReference type="PANTHER" id="PTHR11274">
    <property type="entry name" value="RAD25/XP-B DNA REPAIR HELICASE"/>
    <property type="match status" value="1"/>
</dbReference>
<dbReference type="OMA" id="DQGYSFN"/>
<evidence type="ECO:0000256" key="14">
    <source>
        <dbReference type="ARBA" id="ARBA00034808"/>
    </source>
</evidence>
<dbReference type="OrthoDB" id="10262986at2759"/>
<reference evidence="20" key="3">
    <citation type="submission" date="2016-03" db="UniProtKB">
        <authorList>
            <consortium name="EnsemblProtists"/>
        </authorList>
    </citation>
    <scope>IDENTIFICATION</scope>
</reference>
<dbReference type="InterPro" id="IPR027417">
    <property type="entry name" value="P-loop_NTPase"/>
</dbReference>
<dbReference type="SMART" id="SM00490">
    <property type="entry name" value="HELICc"/>
    <property type="match status" value="1"/>
</dbReference>
<feature type="domain" description="Helicase ATP-binding" evidence="17">
    <location>
        <begin position="223"/>
        <end position="387"/>
    </location>
</feature>
<dbReference type="InterPro" id="IPR014001">
    <property type="entry name" value="Helicase_ATP-bd"/>
</dbReference>
<dbReference type="CDD" id="cd18029">
    <property type="entry name" value="DEXHc_XPB"/>
    <property type="match status" value="1"/>
</dbReference>
<feature type="region of interest" description="Disordered" evidence="16">
    <location>
        <begin position="670"/>
        <end position="694"/>
    </location>
</feature>
<dbReference type="PANTHER" id="PTHR11274:SF0">
    <property type="entry name" value="GENERAL TRANSCRIPTION AND DNA REPAIR FACTOR IIH HELICASE SUBUNIT XPB"/>
    <property type="match status" value="1"/>
</dbReference>